<evidence type="ECO:0000256" key="4">
    <source>
        <dbReference type="HAMAP-Rule" id="MF_00080"/>
    </source>
</evidence>
<evidence type="ECO:0000259" key="6">
    <source>
        <dbReference type="Pfam" id="PF00707"/>
    </source>
</evidence>
<dbReference type="Gene3D" id="3.10.20.80">
    <property type="entry name" value="Translation initiation factor 3 (IF-3), N-terminal domain"/>
    <property type="match status" value="1"/>
</dbReference>
<dbReference type="FunFam" id="3.10.20.80:FF:000001">
    <property type="entry name" value="Translation initiation factor IF-3"/>
    <property type="match status" value="1"/>
</dbReference>
<feature type="domain" description="Translation initiation factor 3 C-terminal" evidence="6">
    <location>
        <begin position="121"/>
        <end position="206"/>
    </location>
</feature>
<dbReference type="InterPro" id="IPR036788">
    <property type="entry name" value="T_IF-3_C_sf"/>
</dbReference>
<dbReference type="Gene3D" id="3.30.110.10">
    <property type="entry name" value="Translation initiation factor 3 (IF-3), C-terminal domain"/>
    <property type="match status" value="1"/>
</dbReference>
<keyword evidence="3 4" id="KW-0648">Protein biosynthesis</keyword>
<feature type="domain" description="Translation initiation factor 3 N-terminal" evidence="7">
    <location>
        <begin position="45"/>
        <end position="114"/>
    </location>
</feature>
<dbReference type="FunFam" id="3.30.110.10:FF:000001">
    <property type="entry name" value="Translation initiation factor IF-3"/>
    <property type="match status" value="1"/>
</dbReference>
<organism evidence="8">
    <name type="scientific">Clostridium paraputrificum</name>
    <dbReference type="NCBI Taxonomy" id="29363"/>
    <lineage>
        <taxon>Bacteria</taxon>
        <taxon>Bacillati</taxon>
        <taxon>Bacillota</taxon>
        <taxon>Clostridia</taxon>
        <taxon>Eubacteriales</taxon>
        <taxon>Clostridiaceae</taxon>
        <taxon>Clostridium</taxon>
    </lineage>
</organism>
<dbReference type="InterPro" id="IPR036787">
    <property type="entry name" value="T_IF-3_N_sf"/>
</dbReference>
<evidence type="ECO:0000259" key="7">
    <source>
        <dbReference type="Pfam" id="PF05198"/>
    </source>
</evidence>
<evidence type="ECO:0000256" key="1">
    <source>
        <dbReference type="ARBA" id="ARBA00005439"/>
    </source>
</evidence>
<keyword evidence="4" id="KW-0963">Cytoplasm</keyword>
<comment type="similarity">
    <text evidence="1 4">Belongs to the IF-3 family.</text>
</comment>
<dbReference type="InterPro" id="IPR001288">
    <property type="entry name" value="Translation_initiation_fac_3"/>
</dbReference>
<reference evidence="8" key="1">
    <citation type="submission" date="2019-11" db="EMBL/GenBank/DDBJ databases">
        <authorList>
            <person name="Feng L."/>
        </authorList>
    </citation>
    <scope>NUCLEOTIDE SEQUENCE</scope>
    <source>
        <strain evidence="8">CParaputrificumLFYP93</strain>
    </source>
</reference>
<proteinExistence type="inferred from homology"/>
<dbReference type="SUPFAM" id="SSF54364">
    <property type="entry name" value="Translation initiation factor IF3, N-terminal domain"/>
    <property type="match status" value="1"/>
</dbReference>
<dbReference type="PANTHER" id="PTHR10938:SF0">
    <property type="entry name" value="TRANSLATION INITIATION FACTOR IF-3, MITOCHONDRIAL"/>
    <property type="match status" value="1"/>
</dbReference>
<evidence type="ECO:0000256" key="3">
    <source>
        <dbReference type="ARBA" id="ARBA00022917"/>
    </source>
</evidence>
<dbReference type="GO" id="GO:0003743">
    <property type="term" value="F:translation initiation factor activity"/>
    <property type="evidence" value="ECO:0007669"/>
    <property type="project" value="UniProtKB-UniRule"/>
</dbReference>
<dbReference type="GO" id="GO:0043022">
    <property type="term" value="F:ribosome binding"/>
    <property type="evidence" value="ECO:0007669"/>
    <property type="project" value="UniProtKB-ARBA"/>
</dbReference>
<dbReference type="HAMAP" id="MF_00080">
    <property type="entry name" value="IF_3"/>
    <property type="match status" value="1"/>
</dbReference>
<evidence type="ECO:0000256" key="5">
    <source>
        <dbReference type="NCBIfam" id="TIGR00168"/>
    </source>
</evidence>
<dbReference type="AlphaFoldDB" id="A0A6N3FZH5"/>
<evidence type="ECO:0000256" key="2">
    <source>
        <dbReference type="ARBA" id="ARBA00022540"/>
    </source>
</evidence>
<dbReference type="NCBIfam" id="TIGR00168">
    <property type="entry name" value="infC"/>
    <property type="match status" value="1"/>
</dbReference>
<dbReference type="Pfam" id="PF05198">
    <property type="entry name" value="IF3_N"/>
    <property type="match status" value="1"/>
</dbReference>
<name>A0A6N3FZH5_9CLOT</name>
<dbReference type="SUPFAM" id="SSF55200">
    <property type="entry name" value="Translation initiation factor IF3, C-terminal domain"/>
    <property type="match status" value="1"/>
</dbReference>
<comment type="function">
    <text evidence="4">IF-3 binds to the 30S ribosomal subunit and shifts the equilibrium between 70S ribosomes and their 50S and 30S subunits in favor of the free subunits, thus enhancing the availability of 30S subunits on which protein synthesis initiation begins.</text>
</comment>
<dbReference type="GO" id="GO:0005829">
    <property type="term" value="C:cytosol"/>
    <property type="evidence" value="ECO:0007669"/>
    <property type="project" value="TreeGrafter"/>
</dbReference>
<dbReference type="GO" id="GO:0032790">
    <property type="term" value="P:ribosome disassembly"/>
    <property type="evidence" value="ECO:0007669"/>
    <property type="project" value="TreeGrafter"/>
</dbReference>
<dbReference type="EMBL" id="CACRTV010000065">
    <property type="protein sequence ID" value="VYU56803.1"/>
    <property type="molecule type" value="Genomic_DNA"/>
</dbReference>
<keyword evidence="2 4" id="KW-0396">Initiation factor</keyword>
<protein>
    <recommendedName>
        <fullName evidence="4 5">Translation initiation factor IF-3</fullName>
    </recommendedName>
</protein>
<comment type="subunit">
    <text evidence="4">Monomer.</text>
</comment>
<accession>A0A6N3FZH5</accession>
<dbReference type="PANTHER" id="PTHR10938">
    <property type="entry name" value="TRANSLATION INITIATION FACTOR IF-3"/>
    <property type="match status" value="1"/>
</dbReference>
<gene>
    <name evidence="4 8" type="primary">infC</name>
    <name evidence="8" type="ORF">CPLFYP93_02768</name>
</gene>
<comment type="subcellular location">
    <subcellularLocation>
        <location evidence="4">Cytoplasm</location>
    </subcellularLocation>
</comment>
<dbReference type="GO" id="GO:0016020">
    <property type="term" value="C:membrane"/>
    <property type="evidence" value="ECO:0007669"/>
    <property type="project" value="TreeGrafter"/>
</dbReference>
<evidence type="ECO:0000313" key="8">
    <source>
        <dbReference type="EMBL" id="VYU56803.1"/>
    </source>
</evidence>
<dbReference type="Pfam" id="PF00707">
    <property type="entry name" value="IF3_C"/>
    <property type="match status" value="1"/>
</dbReference>
<dbReference type="InterPro" id="IPR019814">
    <property type="entry name" value="Translation_initiation_fac_3_N"/>
</dbReference>
<sequence>MVIYLDYLCRVITIIENGVLRRFFYIIKFALIFSEVKTINKNYIVNEDIREKEIRAIGADGSQLGILQTKEVLKMAEEAELDLVMISPNAKPPVCKIMDLGKFIYEQSKKEKEARKKQKVVSIKEVRVSLTIEEHDIEIKAKNARKFLLDGDKVKITVRFRGREMELSHLGVKILENFANKLADVGNIEKPIKKEGRNMTVVIGPKKA</sequence>
<dbReference type="InterPro" id="IPR019815">
    <property type="entry name" value="Translation_initiation_fac_3_C"/>
</dbReference>